<evidence type="ECO:0000256" key="3">
    <source>
        <dbReference type="SAM" id="Phobius"/>
    </source>
</evidence>
<name>A0A061RQK1_9CHLO</name>
<evidence type="ECO:0000256" key="2">
    <source>
        <dbReference type="SAM" id="MobiDB-lite"/>
    </source>
</evidence>
<feature type="domain" description="CASP C-terminal" evidence="4">
    <location>
        <begin position="220"/>
        <end position="286"/>
    </location>
</feature>
<dbReference type="InterPro" id="IPR012955">
    <property type="entry name" value="CASP_C"/>
</dbReference>
<keyword evidence="5" id="KW-0371">Homeobox</keyword>
<sequence length="287" mass="32379">SYLQAEVEALECQLADERASSGALKQQVRALQAVGFSQVSVDVDEDAQTHDPMKNLGPPGSLEAMMLEKNRHLEHQLTRCKLELAEARSELEASRSQTADLEAALDEKSRLVEQLEDSVAALNSENLQRPGEEPGRMSRGSSGIPFGGNDDDGEHTMVAVVCQQRDRFRRKCLELEEAVSRGAHEVLSLRNELKAAQSDNVALIERMRFLQGYNRQAGDSEYEAQINPFSQFQARQKDTQRKKMSLPERMVYDVGSLLFGNKYARLFAFFYTILLHFMVFAVLFRMT</sequence>
<feature type="non-terminal residue" evidence="5">
    <location>
        <position position="1"/>
    </location>
</feature>
<proteinExistence type="predicted"/>
<keyword evidence="3" id="KW-0812">Transmembrane</keyword>
<dbReference type="GO" id="GO:0000139">
    <property type="term" value="C:Golgi membrane"/>
    <property type="evidence" value="ECO:0007669"/>
    <property type="project" value="InterPro"/>
</dbReference>
<evidence type="ECO:0000259" key="4">
    <source>
        <dbReference type="Pfam" id="PF08172"/>
    </source>
</evidence>
<keyword evidence="3" id="KW-1133">Transmembrane helix</keyword>
<dbReference type="PANTHER" id="PTHR14043:SF2">
    <property type="entry name" value="HOMEOBOX PROTEIN CUT"/>
    <property type="match status" value="1"/>
</dbReference>
<accession>A0A061RQK1</accession>
<feature type="domain" description="CASP C-terminal" evidence="4">
    <location>
        <begin position="83"/>
        <end position="218"/>
    </location>
</feature>
<organism evidence="5">
    <name type="scientific">Tetraselmis sp. GSL018</name>
    <dbReference type="NCBI Taxonomy" id="582737"/>
    <lineage>
        <taxon>Eukaryota</taxon>
        <taxon>Viridiplantae</taxon>
        <taxon>Chlorophyta</taxon>
        <taxon>core chlorophytes</taxon>
        <taxon>Chlorodendrophyceae</taxon>
        <taxon>Chlorodendrales</taxon>
        <taxon>Chlorodendraceae</taxon>
        <taxon>Tetraselmis</taxon>
    </lineage>
</organism>
<dbReference type="PANTHER" id="PTHR14043">
    <property type="entry name" value="CCAAT DISPLACEMENT PROTEIN-RELATED"/>
    <property type="match status" value="1"/>
</dbReference>
<evidence type="ECO:0000313" key="5">
    <source>
        <dbReference type="EMBL" id="JAC73059.1"/>
    </source>
</evidence>
<protein>
    <submittedName>
        <fullName evidence="5">Homeobox protein cut-like</fullName>
    </submittedName>
</protein>
<keyword evidence="5" id="KW-0238">DNA-binding</keyword>
<dbReference type="AlphaFoldDB" id="A0A061RQK1"/>
<dbReference type="GO" id="GO:0003677">
    <property type="term" value="F:DNA binding"/>
    <property type="evidence" value="ECO:0007669"/>
    <property type="project" value="UniProtKB-KW"/>
</dbReference>
<dbReference type="GO" id="GO:0006891">
    <property type="term" value="P:intra-Golgi vesicle-mediated transport"/>
    <property type="evidence" value="ECO:0007669"/>
    <property type="project" value="InterPro"/>
</dbReference>
<dbReference type="EMBL" id="GBEZ01012869">
    <property type="protein sequence ID" value="JAC73059.1"/>
    <property type="molecule type" value="Transcribed_RNA"/>
</dbReference>
<keyword evidence="1" id="KW-0175">Coiled coil</keyword>
<feature type="transmembrane region" description="Helical" evidence="3">
    <location>
        <begin position="266"/>
        <end position="284"/>
    </location>
</feature>
<gene>
    <name evidence="5" type="primary">CUTL</name>
    <name evidence="5" type="ORF">TSPGSL018_29830</name>
</gene>
<keyword evidence="3" id="KW-0472">Membrane</keyword>
<feature type="non-terminal residue" evidence="5">
    <location>
        <position position="287"/>
    </location>
</feature>
<evidence type="ECO:0000256" key="1">
    <source>
        <dbReference type="ARBA" id="ARBA00023054"/>
    </source>
</evidence>
<reference evidence="5" key="1">
    <citation type="submission" date="2014-05" db="EMBL/GenBank/DDBJ databases">
        <title>The transcriptome of the halophilic microalga Tetraselmis sp. GSL018 isolated from the Great Salt Lake, Utah.</title>
        <authorList>
            <person name="Jinkerson R.E."/>
            <person name="D'Adamo S."/>
            <person name="Posewitz M.C."/>
        </authorList>
    </citation>
    <scope>NUCLEOTIDE SEQUENCE</scope>
    <source>
        <strain evidence="5">GSL018</strain>
    </source>
</reference>
<dbReference type="Pfam" id="PF08172">
    <property type="entry name" value="CASP_C"/>
    <property type="match status" value="2"/>
</dbReference>
<feature type="region of interest" description="Disordered" evidence="2">
    <location>
        <begin position="121"/>
        <end position="152"/>
    </location>
</feature>